<evidence type="ECO:0000256" key="1">
    <source>
        <dbReference type="SAM" id="MobiDB-lite"/>
    </source>
</evidence>
<proteinExistence type="predicted"/>
<dbReference type="OrthoDB" id="5117224at2"/>
<sequence>MIVKKYAVAVMAAAFLVAGITSPAQAQETGTELVGPGGSFKIDQTQQPSTDSQRLSAGLGSDAENSEIVLSSSINDAASASESYSLALPESATAQVITNDQNEESVLLLNGAGELLGGIASGDVIDASGNVVPTSFTVNGTTITQTLQNTDESGVAYPVRMSALAATEWYSAGWVTTDSRGYIVNAAPTALGKQQIAWNTHYIHVAHLKSILGTQAYRVNDNIEQQFVCHVVGGWLDSGVYNMESWQPSLPWQQIANPWDRCNRIK</sequence>
<comment type="caution">
    <text evidence="3">The sequence shown here is derived from an EMBL/GenBank/DDBJ whole genome shotgun (WGS) entry which is preliminary data.</text>
</comment>
<dbReference type="Proteomes" id="UP000561726">
    <property type="component" value="Unassembled WGS sequence"/>
</dbReference>
<dbReference type="AlphaFoldDB" id="A0A7W9E2U7"/>
<dbReference type="EMBL" id="JACHBQ010000001">
    <property type="protein sequence ID" value="MBB5640493.1"/>
    <property type="molecule type" value="Genomic_DNA"/>
</dbReference>
<reference evidence="3 4" key="1">
    <citation type="submission" date="2020-08" db="EMBL/GenBank/DDBJ databases">
        <title>Sequencing the genomes of 1000 actinobacteria strains.</title>
        <authorList>
            <person name="Klenk H.-P."/>
        </authorList>
    </citation>
    <scope>NUCLEOTIDE SEQUENCE [LARGE SCALE GENOMIC DNA]</scope>
    <source>
        <strain evidence="3 4">DSM 21065</strain>
    </source>
</reference>
<organism evidence="3 4">
    <name type="scientific">Cryobacterium roopkundense</name>
    <dbReference type="NCBI Taxonomy" id="1001240"/>
    <lineage>
        <taxon>Bacteria</taxon>
        <taxon>Bacillati</taxon>
        <taxon>Actinomycetota</taxon>
        <taxon>Actinomycetes</taxon>
        <taxon>Micrococcales</taxon>
        <taxon>Microbacteriaceae</taxon>
        <taxon>Cryobacterium</taxon>
    </lineage>
</organism>
<feature type="chain" id="PRO_5030795062" description="DUF2599 domain-containing protein" evidence="2">
    <location>
        <begin position="27"/>
        <end position="266"/>
    </location>
</feature>
<gene>
    <name evidence="3" type="ORF">BJ997_001041</name>
</gene>
<evidence type="ECO:0000313" key="3">
    <source>
        <dbReference type="EMBL" id="MBB5640493.1"/>
    </source>
</evidence>
<evidence type="ECO:0000313" key="4">
    <source>
        <dbReference type="Proteomes" id="UP000561726"/>
    </source>
</evidence>
<name>A0A7W9E2U7_9MICO</name>
<accession>A0A7W9E2U7</accession>
<dbReference type="RefSeq" id="WP_152602197.1">
    <property type="nucleotide sequence ID" value="NZ_JACHBQ010000001.1"/>
</dbReference>
<evidence type="ECO:0000256" key="2">
    <source>
        <dbReference type="SAM" id="SignalP"/>
    </source>
</evidence>
<feature type="region of interest" description="Disordered" evidence="1">
    <location>
        <begin position="34"/>
        <end position="60"/>
    </location>
</feature>
<evidence type="ECO:0008006" key="5">
    <source>
        <dbReference type="Google" id="ProtNLM"/>
    </source>
</evidence>
<feature type="compositionally biased region" description="Polar residues" evidence="1">
    <location>
        <begin position="42"/>
        <end position="55"/>
    </location>
</feature>
<protein>
    <recommendedName>
        <fullName evidence="5">DUF2599 domain-containing protein</fullName>
    </recommendedName>
</protein>
<keyword evidence="2" id="KW-0732">Signal</keyword>
<feature type="signal peptide" evidence="2">
    <location>
        <begin position="1"/>
        <end position="26"/>
    </location>
</feature>